<comment type="cofactor">
    <cofactor evidence="1">
        <name>Zn(2+)</name>
        <dbReference type="ChEBI" id="CHEBI:29105"/>
    </cofactor>
</comment>
<dbReference type="FunFam" id="3.50.30.50:FF:000001">
    <property type="entry name" value="Kynurenine formamidase"/>
    <property type="match status" value="1"/>
</dbReference>
<keyword evidence="9" id="KW-0823">Tryptophan catabolism</keyword>
<evidence type="ECO:0000313" key="12">
    <source>
        <dbReference type="EMBL" id="GHF26476.1"/>
    </source>
</evidence>
<dbReference type="PANTHER" id="PTHR31118">
    <property type="entry name" value="CYCLASE-LIKE PROTEIN 2"/>
    <property type="match status" value="1"/>
</dbReference>
<dbReference type="GO" id="GO:0004061">
    <property type="term" value="F:arylformamidase activity"/>
    <property type="evidence" value="ECO:0007669"/>
    <property type="project" value="UniProtKB-EC"/>
</dbReference>
<name>A0A8J3GTE2_9MICO</name>
<dbReference type="GO" id="GO:0019441">
    <property type="term" value="P:L-tryptophan catabolic process to kynurenine"/>
    <property type="evidence" value="ECO:0007669"/>
    <property type="project" value="InterPro"/>
</dbReference>
<dbReference type="AlphaFoldDB" id="A0A8J3GTE2"/>
<evidence type="ECO:0000313" key="13">
    <source>
        <dbReference type="Proteomes" id="UP000617531"/>
    </source>
</evidence>
<reference evidence="12" key="2">
    <citation type="submission" date="2020-09" db="EMBL/GenBank/DDBJ databases">
        <authorList>
            <person name="Sun Q."/>
            <person name="Zhou Y."/>
        </authorList>
    </citation>
    <scope>NUCLEOTIDE SEQUENCE</scope>
    <source>
        <strain evidence="12">CGMCC 1.16548</strain>
    </source>
</reference>
<accession>A0A8J3GTE2</accession>
<evidence type="ECO:0000256" key="5">
    <source>
        <dbReference type="ARBA" id="ARBA00014889"/>
    </source>
</evidence>
<keyword evidence="13" id="KW-1185">Reference proteome</keyword>
<proteinExistence type="predicted"/>
<protein>
    <recommendedName>
        <fullName evidence="5">Kynurenine formamidase</fullName>
        <ecNumber evidence="4">3.5.1.9</ecNumber>
    </recommendedName>
</protein>
<organism evidence="12 13">
    <name type="scientific">Pseudolysinimonas yzui</name>
    <dbReference type="NCBI Taxonomy" id="2708254"/>
    <lineage>
        <taxon>Bacteria</taxon>
        <taxon>Bacillati</taxon>
        <taxon>Actinomycetota</taxon>
        <taxon>Actinomycetes</taxon>
        <taxon>Micrococcales</taxon>
        <taxon>Microbacteriaceae</taxon>
        <taxon>Pseudolysinimonas</taxon>
    </lineage>
</organism>
<comment type="subunit">
    <text evidence="3">Homodimer.</text>
</comment>
<dbReference type="SUPFAM" id="SSF102198">
    <property type="entry name" value="Putative cyclase"/>
    <property type="match status" value="1"/>
</dbReference>
<dbReference type="Gene3D" id="3.50.30.50">
    <property type="entry name" value="Putative cyclase"/>
    <property type="match status" value="1"/>
</dbReference>
<evidence type="ECO:0000256" key="9">
    <source>
        <dbReference type="ARBA" id="ARBA00023079"/>
    </source>
</evidence>
<dbReference type="InterPro" id="IPR007325">
    <property type="entry name" value="KFase/CYL"/>
</dbReference>
<comment type="catalytic activity">
    <reaction evidence="10">
        <text>N-formyl-L-kynurenine + H2O = L-kynurenine + formate + H(+)</text>
        <dbReference type="Rhea" id="RHEA:13009"/>
        <dbReference type="ChEBI" id="CHEBI:15377"/>
        <dbReference type="ChEBI" id="CHEBI:15378"/>
        <dbReference type="ChEBI" id="CHEBI:15740"/>
        <dbReference type="ChEBI" id="CHEBI:57959"/>
        <dbReference type="ChEBI" id="CHEBI:58629"/>
        <dbReference type="EC" id="3.5.1.9"/>
    </reaction>
</comment>
<reference evidence="12" key="1">
    <citation type="journal article" date="2014" name="Int. J. Syst. Evol. Microbiol.">
        <title>Complete genome sequence of Corynebacterium casei LMG S-19264T (=DSM 44701T), isolated from a smear-ripened cheese.</title>
        <authorList>
            <consortium name="US DOE Joint Genome Institute (JGI-PGF)"/>
            <person name="Walter F."/>
            <person name="Albersmeier A."/>
            <person name="Kalinowski J."/>
            <person name="Ruckert C."/>
        </authorList>
    </citation>
    <scope>NUCLEOTIDE SEQUENCE</scope>
    <source>
        <strain evidence="12">CGMCC 1.16548</strain>
    </source>
</reference>
<comment type="pathway">
    <text evidence="11">Amino-acid degradation; L-tryptophan degradation via kynurenine pathway; L-kynurenine from L-tryptophan: step 2/2.</text>
</comment>
<sequence length="217" mass="23442">MDLFDISMEVHERMLHWPGSTTPVQGWDTRLDRSEESNASNWILGSHCGTHVEGPSHFFADGDDVSHIALDRLIGPSIVVEIPESAKAITREVVEALSLPRPAGRVLFKTSNSGHRLERTEFDPSYVAVTVSGAAALVEAGASLIGIDYIAIEVYGAEGFPAHRTLLGARVAILEGIDLRQVPPGRYVLYCLPLRLLGSEAAPARAVLVPLDAIGER</sequence>
<evidence type="ECO:0000256" key="1">
    <source>
        <dbReference type="ARBA" id="ARBA00001947"/>
    </source>
</evidence>
<evidence type="ECO:0000256" key="8">
    <source>
        <dbReference type="ARBA" id="ARBA00022833"/>
    </source>
</evidence>
<dbReference type="InterPro" id="IPR037175">
    <property type="entry name" value="KFase_sf"/>
</dbReference>
<evidence type="ECO:0000256" key="3">
    <source>
        <dbReference type="ARBA" id="ARBA00011738"/>
    </source>
</evidence>
<comment type="caution">
    <text evidence="12">The sequence shown here is derived from an EMBL/GenBank/DDBJ whole genome shotgun (WGS) entry which is preliminary data.</text>
</comment>
<dbReference type="EC" id="3.5.1.9" evidence="4"/>
<evidence type="ECO:0000256" key="11">
    <source>
        <dbReference type="ARBA" id="ARBA00060547"/>
    </source>
</evidence>
<dbReference type="Proteomes" id="UP000617531">
    <property type="component" value="Unassembled WGS sequence"/>
</dbReference>
<dbReference type="RefSeq" id="WP_191284288.1">
    <property type="nucleotide sequence ID" value="NZ_BNAI01000012.1"/>
</dbReference>
<dbReference type="EMBL" id="BNAI01000012">
    <property type="protein sequence ID" value="GHF26476.1"/>
    <property type="molecule type" value="Genomic_DNA"/>
</dbReference>
<keyword evidence="6" id="KW-0479">Metal-binding</keyword>
<dbReference type="PANTHER" id="PTHR31118:SF12">
    <property type="entry name" value="CYCLASE-LIKE PROTEIN 2"/>
    <property type="match status" value="1"/>
</dbReference>
<evidence type="ECO:0000256" key="4">
    <source>
        <dbReference type="ARBA" id="ARBA00012930"/>
    </source>
</evidence>
<keyword evidence="7" id="KW-0378">Hydrolase</keyword>
<dbReference type="GO" id="GO:0046872">
    <property type="term" value="F:metal ion binding"/>
    <property type="evidence" value="ECO:0007669"/>
    <property type="project" value="UniProtKB-KW"/>
</dbReference>
<evidence type="ECO:0000256" key="6">
    <source>
        <dbReference type="ARBA" id="ARBA00022723"/>
    </source>
</evidence>
<keyword evidence="8" id="KW-0862">Zinc</keyword>
<comment type="function">
    <text evidence="2">Catalyzes the hydrolysis of N-formyl-L-kynurenine to L-kynurenine, the second step in the kynurenine pathway of tryptophan degradation.</text>
</comment>
<dbReference type="Pfam" id="PF04199">
    <property type="entry name" value="Cyclase"/>
    <property type="match status" value="1"/>
</dbReference>
<evidence type="ECO:0000256" key="7">
    <source>
        <dbReference type="ARBA" id="ARBA00022801"/>
    </source>
</evidence>
<gene>
    <name evidence="12" type="ORF">GCM10011600_29290</name>
</gene>
<evidence type="ECO:0000256" key="10">
    <source>
        <dbReference type="ARBA" id="ARBA00048496"/>
    </source>
</evidence>
<evidence type="ECO:0000256" key="2">
    <source>
        <dbReference type="ARBA" id="ARBA00002204"/>
    </source>
</evidence>